<dbReference type="RefSeq" id="WP_183266411.1">
    <property type="nucleotide sequence ID" value="NZ_JACHFJ010000006.1"/>
</dbReference>
<evidence type="ECO:0000256" key="1">
    <source>
        <dbReference type="ARBA" id="ARBA00001917"/>
    </source>
</evidence>
<comment type="caution">
    <text evidence="6">The sequence shown here is derived from an EMBL/GenBank/DDBJ whole genome shotgun (WGS) entry which is preliminary data.</text>
</comment>
<organism evidence="6 7">
    <name type="scientific">Acidocella aromatica</name>
    <dbReference type="NCBI Taxonomy" id="1303579"/>
    <lineage>
        <taxon>Bacteria</taxon>
        <taxon>Pseudomonadati</taxon>
        <taxon>Pseudomonadota</taxon>
        <taxon>Alphaproteobacteria</taxon>
        <taxon>Acetobacterales</taxon>
        <taxon>Acidocellaceae</taxon>
        <taxon>Acidocella</taxon>
    </lineage>
</organism>
<evidence type="ECO:0000259" key="5">
    <source>
        <dbReference type="SMART" id="SM00903"/>
    </source>
</evidence>
<evidence type="ECO:0000313" key="7">
    <source>
        <dbReference type="Proteomes" id="UP000553706"/>
    </source>
</evidence>
<evidence type="ECO:0000256" key="2">
    <source>
        <dbReference type="ARBA" id="ARBA00022630"/>
    </source>
</evidence>
<sequence>MKSFPLNRAFTLLEPGPVVLVTTHDGHRDNVMTISWTMVLDFAPRFAITTGPWNYSWNALEKTRECVLAVPPADMLDTVVGIGLCSGKDTDKFVKFGLTRVKASHVGAPLIGDCLANIECRVVEIIDQYGIVILEGVAAHIDLKRKDRRILHAIGDGTFTTDGQVLDRRKMMRPKLPDSVLSPTRVPVYGVGQPAPPSSGGR</sequence>
<name>A0A840VJR1_9PROT</name>
<keyword evidence="2" id="KW-0285">Flavoprotein</keyword>
<dbReference type="GO" id="GO:0016646">
    <property type="term" value="F:oxidoreductase activity, acting on the CH-NH group of donors, NAD or NADP as acceptor"/>
    <property type="evidence" value="ECO:0007669"/>
    <property type="project" value="UniProtKB-ARBA"/>
</dbReference>
<evidence type="ECO:0000313" key="6">
    <source>
        <dbReference type="EMBL" id="MBB5373405.1"/>
    </source>
</evidence>
<evidence type="ECO:0000256" key="4">
    <source>
        <dbReference type="SAM" id="MobiDB-lite"/>
    </source>
</evidence>
<reference evidence="6 7" key="1">
    <citation type="submission" date="2020-08" db="EMBL/GenBank/DDBJ databases">
        <title>Genomic Encyclopedia of Type Strains, Phase IV (KMG-IV): sequencing the most valuable type-strain genomes for metagenomic binning, comparative biology and taxonomic classification.</title>
        <authorList>
            <person name="Goeker M."/>
        </authorList>
    </citation>
    <scope>NUCLEOTIDE SEQUENCE [LARGE SCALE GENOMIC DNA]</scope>
    <source>
        <strain evidence="6 7">DSM 27026</strain>
    </source>
</reference>
<dbReference type="EMBL" id="JACHFJ010000006">
    <property type="protein sequence ID" value="MBB5373405.1"/>
    <property type="molecule type" value="Genomic_DNA"/>
</dbReference>
<feature type="region of interest" description="Disordered" evidence="4">
    <location>
        <begin position="176"/>
        <end position="202"/>
    </location>
</feature>
<dbReference type="Gene3D" id="2.30.110.10">
    <property type="entry name" value="Electron Transport, Fmn-binding Protein, Chain A"/>
    <property type="match status" value="1"/>
</dbReference>
<protein>
    <submittedName>
        <fullName evidence="6">Flavin reductase (DIM6/NTAB) family NADH-FMN oxidoreductase RutF</fullName>
    </submittedName>
</protein>
<dbReference type="Proteomes" id="UP000553706">
    <property type="component" value="Unassembled WGS sequence"/>
</dbReference>
<accession>A0A840VJR1</accession>
<dbReference type="PANTHER" id="PTHR43567">
    <property type="entry name" value="FLAVOREDOXIN-RELATED-RELATED"/>
    <property type="match status" value="1"/>
</dbReference>
<gene>
    <name evidence="6" type="ORF">HNP71_001665</name>
</gene>
<dbReference type="PANTHER" id="PTHR43567:SF1">
    <property type="entry name" value="FLAVOREDOXIN"/>
    <property type="match status" value="1"/>
</dbReference>
<comment type="cofactor">
    <cofactor evidence="1">
        <name>FMN</name>
        <dbReference type="ChEBI" id="CHEBI:58210"/>
    </cofactor>
</comment>
<evidence type="ECO:0000256" key="3">
    <source>
        <dbReference type="ARBA" id="ARBA00038054"/>
    </source>
</evidence>
<feature type="domain" description="Flavin reductase like" evidence="5">
    <location>
        <begin position="12"/>
        <end position="149"/>
    </location>
</feature>
<dbReference type="Pfam" id="PF01613">
    <property type="entry name" value="Flavin_Reduct"/>
    <property type="match status" value="1"/>
</dbReference>
<comment type="similarity">
    <text evidence="3">Belongs to the flavoredoxin family.</text>
</comment>
<dbReference type="InterPro" id="IPR052174">
    <property type="entry name" value="Flavoredoxin"/>
</dbReference>
<dbReference type="InterPro" id="IPR012349">
    <property type="entry name" value="Split_barrel_FMN-bd"/>
</dbReference>
<dbReference type="SMART" id="SM00903">
    <property type="entry name" value="Flavin_Reduct"/>
    <property type="match status" value="1"/>
</dbReference>
<dbReference type="InterPro" id="IPR002563">
    <property type="entry name" value="Flavin_Rdtase-like_dom"/>
</dbReference>
<dbReference type="SUPFAM" id="SSF50475">
    <property type="entry name" value="FMN-binding split barrel"/>
    <property type="match status" value="1"/>
</dbReference>
<proteinExistence type="inferred from homology"/>
<dbReference type="GO" id="GO:0010181">
    <property type="term" value="F:FMN binding"/>
    <property type="evidence" value="ECO:0007669"/>
    <property type="project" value="InterPro"/>
</dbReference>
<dbReference type="AlphaFoldDB" id="A0A840VJR1"/>
<keyword evidence="7" id="KW-1185">Reference proteome</keyword>